<keyword evidence="4" id="KW-1185">Reference proteome</keyword>
<sequence length="298" mass="30671">MRRRVPFFLAACVYTSTLTAPAFGQIGGQQVGGVPGPDAVYLNDGNVIRGTVTEVVVGDHVTIQLQNGQTARIVWSYVARIARDGAPPSMGTPPASPALAPAAPAPSLGSATVFIEGANVTLEQLHGSKWVRVCNSPCGKSLSLDSTYQITGDGIRSSRGFSLRGNAGERVVLDVAPASSGSYVAGIVLLSVGIPTLLIGPYVLAVAKAVGTGSRSDTTAGQATGWAMLGAGALGTVMGLILFFGNGHTGVDQRVDSVGAKAADTGKRLPIWNEWASVKPSVVPGSTPFLFPLLEQRF</sequence>
<dbReference type="EMBL" id="CP089983">
    <property type="protein sequence ID" value="WXB07111.1"/>
    <property type="molecule type" value="Genomic_DNA"/>
</dbReference>
<evidence type="ECO:0000256" key="1">
    <source>
        <dbReference type="SAM" id="Phobius"/>
    </source>
</evidence>
<keyword evidence="1" id="KW-0472">Membrane</keyword>
<keyword evidence="1" id="KW-1133">Transmembrane helix</keyword>
<feature type="chain" id="PRO_5046449572" evidence="2">
    <location>
        <begin position="25"/>
        <end position="298"/>
    </location>
</feature>
<accession>A0ABZ2LBD8</accession>
<proteinExistence type="predicted"/>
<evidence type="ECO:0000256" key="2">
    <source>
        <dbReference type="SAM" id="SignalP"/>
    </source>
</evidence>
<name>A0ABZ2LBD8_9BACT</name>
<keyword evidence="1" id="KW-0812">Transmembrane</keyword>
<protein>
    <submittedName>
        <fullName evidence="3">Uncharacterized protein</fullName>
    </submittedName>
</protein>
<keyword evidence="2" id="KW-0732">Signal</keyword>
<feature type="signal peptide" evidence="2">
    <location>
        <begin position="1"/>
        <end position="24"/>
    </location>
</feature>
<reference evidence="3" key="1">
    <citation type="submission" date="2021-12" db="EMBL/GenBank/DDBJ databases">
        <title>Discovery of the Pendulisporaceae a myxobacterial family with distinct sporulation behavior and unique specialized metabolism.</title>
        <authorList>
            <person name="Garcia R."/>
            <person name="Popoff A."/>
            <person name="Bader C.D."/>
            <person name="Loehr J."/>
            <person name="Walesch S."/>
            <person name="Walt C."/>
            <person name="Boldt J."/>
            <person name="Bunk B."/>
            <person name="Haeckl F.J.F.P.J."/>
            <person name="Gunesch A.P."/>
            <person name="Birkelbach J."/>
            <person name="Nuebel U."/>
            <person name="Pietschmann T."/>
            <person name="Bach T."/>
            <person name="Mueller R."/>
        </authorList>
    </citation>
    <scope>NUCLEOTIDE SEQUENCE</scope>
    <source>
        <strain evidence="3">MSr11367</strain>
    </source>
</reference>
<evidence type="ECO:0000313" key="3">
    <source>
        <dbReference type="EMBL" id="WXB07111.1"/>
    </source>
</evidence>
<dbReference type="RefSeq" id="WP_394836771.1">
    <property type="nucleotide sequence ID" value="NZ_CP089929.1"/>
</dbReference>
<organism evidence="3 4">
    <name type="scientific">Pendulispora rubella</name>
    <dbReference type="NCBI Taxonomy" id="2741070"/>
    <lineage>
        <taxon>Bacteria</taxon>
        <taxon>Pseudomonadati</taxon>
        <taxon>Myxococcota</taxon>
        <taxon>Myxococcia</taxon>
        <taxon>Myxococcales</taxon>
        <taxon>Sorangiineae</taxon>
        <taxon>Pendulisporaceae</taxon>
        <taxon>Pendulispora</taxon>
    </lineage>
</organism>
<evidence type="ECO:0000313" key="4">
    <source>
        <dbReference type="Proteomes" id="UP001374803"/>
    </source>
</evidence>
<dbReference type="Proteomes" id="UP001374803">
    <property type="component" value="Chromosome"/>
</dbReference>
<feature type="transmembrane region" description="Helical" evidence="1">
    <location>
        <begin position="226"/>
        <end position="245"/>
    </location>
</feature>
<feature type="transmembrane region" description="Helical" evidence="1">
    <location>
        <begin position="183"/>
        <end position="205"/>
    </location>
</feature>
<gene>
    <name evidence="3" type="ORF">LVJ94_07670</name>
</gene>